<dbReference type="PANTHER" id="PTHR44688:SF16">
    <property type="entry name" value="DNA-BINDING TRANSCRIPTIONAL ACTIVATOR DEVR_DOSR"/>
    <property type="match status" value="1"/>
</dbReference>
<evidence type="ECO:0000256" key="1">
    <source>
        <dbReference type="ARBA" id="ARBA00023015"/>
    </source>
</evidence>
<evidence type="ECO:0000313" key="7">
    <source>
        <dbReference type="Proteomes" id="UP000236488"/>
    </source>
</evidence>
<feature type="transmembrane region" description="Helical" evidence="4">
    <location>
        <begin position="212"/>
        <end position="237"/>
    </location>
</feature>
<keyword evidence="7" id="KW-1185">Reference proteome</keyword>
<dbReference type="PANTHER" id="PTHR44688">
    <property type="entry name" value="DNA-BINDING TRANSCRIPTIONAL ACTIVATOR DEVR_DOSR"/>
    <property type="match status" value="1"/>
</dbReference>
<dbReference type="InterPro" id="IPR036388">
    <property type="entry name" value="WH-like_DNA-bd_sf"/>
</dbReference>
<feature type="transmembrane region" description="Helical" evidence="4">
    <location>
        <begin position="311"/>
        <end position="329"/>
    </location>
</feature>
<feature type="domain" description="HTH luxR-type" evidence="5">
    <location>
        <begin position="511"/>
        <end position="576"/>
    </location>
</feature>
<evidence type="ECO:0000259" key="5">
    <source>
        <dbReference type="PROSITE" id="PS50043"/>
    </source>
</evidence>
<feature type="transmembrane region" description="Helical" evidence="4">
    <location>
        <begin position="273"/>
        <end position="290"/>
    </location>
</feature>
<evidence type="ECO:0000256" key="4">
    <source>
        <dbReference type="SAM" id="Phobius"/>
    </source>
</evidence>
<proteinExistence type="predicted"/>
<feature type="transmembrane region" description="Helical" evidence="4">
    <location>
        <begin position="157"/>
        <end position="173"/>
    </location>
</feature>
<reference evidence="6 7" key="1">
    <citation type="journal article" date="2018" name="Int. J. Syst. Evol. Microbiol.">
        <title>Rubneribacter badeniensis gen. nov., sp. nov. and Enteroscipio rubneri gen. nov., sp. nov., new members of the Eggerthellaceae isolated from human faeces.</title>
        <authorList>
            <person name="Danylec N."/>
            <person name="Gobl A."/>
            <person name="Stoll D.A."/>
            <person name="Hetzer B."/>
            <person name="Kulling S.E."/>
            <person name="Huch M."/>
        </authorList>
    </citation>
    <scope>NUCLEOTIDE SEQUENCE [LARGE SCALE GENOMIC DNA]</scope>
    <source>
        <strain evidence="6 7">ResAG-85</strain>
    </source>
</reference>
<keyword evidence="4" id="KW-0812">Transmembrane</keyword>
<organism evidence="6 7">
    <name type="scientific">Rubneribacter badeniensis</name>
    <dbReference type="NCBI Taxonomy" id="2070688"/>
    <lineage>
        <taxon>Bacteria</taxon>
        <taxon>Bacillati</taxon>
        <taxon>Actinomycetota</taxon>
        <taxon>Coriobacteriia</taxon>
        <taxon>Eggerthellales</taxon>
        <taxon>Eggerthellaceae</taxon>
        <taxon>Rubneribacter</taxon>
    </lineage>
</organism>
<dbReference type="EMBL" id="PPEL01000013">
    <property type="protein sequence ID" value="PNV65924.1"/>
    <property type="molecule type" value="Genomic_DNA"/>
</dbReference>
<feature type="transmembrane region" description="Helical" evidence="4">
    <location>
        <begin position="413"/>
        <end position="432"/>
    </location>
</feature>
<name>A0A2K2U6M1_9ACTN</name>
<accession>A0A2K2U6M1</accession>
<dbReference type="Gene3D" id="1.10.10.10">
    <property type="entry name" value="Winged helix-like DNA-binding domain superfamily/Winged helix DNA-binding domain"/>
    <property type="match status" value="1"/>
</dbReference>
<feature type="transmembrane region" description="Helical" evidence="4">
    <location>
        <begin position="185"/>
        <end position="206"/>
    </location>
</feature>
<dbReference type="PROSITE" id="PS50043">
    <property type="entry name" value="HTH_LUXR_2"/>
    <property type="match status" value="1"/>
</dbReference>
<evidence type="ECO:0000256" key="3">
    <source>
        <dbReference type="ARBA" id="ARBA00023163"/>
    </source>
</evidence>
<dbReference type="GO" id="GO:0003677">
    <property type="term" value="F:DNA binding"/>
    <property type="evidence" value="ECO:0007669"/>
    <property type="project" value="UniProtKB-KW"/>
</dbReference>
<feature type="transmembrane region" description="Helical" evidence="4">
    <location>
        <begin position="249"/>
        <end position="267"/>
    </location>
</feature>
<dbReference type="SMART" id="SM00421">
    <property type="entry name" value="HTH_LUXR"/>
    <property type="match status" value="1"/>
</dbReference>
<keyword evidence="3" id="KW-0804">Transcription</keyword>
<feature type="transmembrane region" description="Helical" evidence="4">
    <location>
        <begin position="472"/>
        <end position="489"/>
    </location>
</feature>
<keyword evidence="4" id="KW-1133">Transmembrane helix</keyword>
<dbReference type="GO" id="GO:0006355">
    <property type="term" value="P:regulation of DNA-templated transcription"/>
    <property type="evidence" value="ECO:0007669"/>
    <property type="project" value="InterPro"/>
</dbReference>
<dbReference type="Pfam" id="PF00196">
    <property type="entry name" value="GerE"/>
    <property type="match status" value="1"/>
</dbReference>
<evidence type="ECO:0000256" key="2">
    <source>
        <dbReference type="ARBA" id="ARBA00023125"/>
    </source>
</evidence>
<keyword evidence="1" id="KW-0805">Transcription regulation</keyword>
<keyword evidence="2" id="KW-0238">DNA-binding</keyword>
<dbReference type="InterPro" id="IPR016032">
    <property type="entry name" value="Sig_transdc_resp-reg_C-effctor"/>
</dbReference>
<protein>
    <recommendedName>
        <fullName evidence="5">HTH luxR-type domain-containing protein</fullName>
    </recommendedName>
</protein>
<feature type="transmembrane region" description="Helical" evidence="4">
    <location>
        <begin position="349"/>
        <end position="371"/>
    </location>
</feature>
<evidence type="ECO:0000313" key="6">
    <source>
        <dbReference type="EMBL" id="PNV65924.1"/>
    </source>
</evidence>
<sequence>MAAAPASAMPAVFTNPRRVCSMPRLEAALCPASLILMLSLLLMIPPWFVVNWTTTFRSSAFSSVLPIGEKGDSCRWGSIPKTDDVAFALARCMMMPPKTLENGKGGGSVLGSLKRYRVACCVAVGWALLAAWADLFGHSAGFAQSYSGLSGLGNMRIYWLVGLLLLAAAMAAFPRRFERARRSLFFCLPLAASFGTMAFAVAPQQAFFQPEVVALLGIVVAGAGYTWFTCLFCGILAETQSMSRAIGGIVASLALKTMLVQVLTGVLSEPMQVGLAVVLPFAIAVLAGVAERGPCTRIERDEWKPASDASAAYRYVVPQMLVAALAVATTRVLTPLGFFGDPLHQFSGAMLAAAGTLGVVAVLVALSHAVLVKRVKIHLNRRFIPAFLVVVIAFFVSALTPSWQGVVPAVSEVFVTAVEALTHALFWTLAVTSIRLKGASPFRVVGLAAGFYDAVSIVWVACFFDLGVANSGVVLLVALVLAVLVIWLIDRGGGEERPAVPPELIVDRRGEVAERAGLSPRETEVFMMLAQGRSRAFISEELVLSEGTVKTHISHIYAKLNVHGRQEMFDLLLAEGTNSDRR</sequence>
<gene>
    <name evidence="6" type="ORF">C2L80_04135</name>
</gene>
<comment type="caution">
    <text evidence="6">The sequence shown here is derived from an EMBL/GenBank/DDBJ whole genome shotgun (WGS) entry which is preliminary data.</text>
</comment>
<dbReference type="SUPFAM" id="SSF46894">
    <property type="entry name" value="C-terminal effector domain of the bipartite response regulators"/>
    <property type="match status" value="1"/>
</dbReference>
<dbReference type="AlphaFoldDB" id="A0A2K2U6M1"/>
<feature type="transmembrane region" description="Helical" evidence="4">
    <location>
        <begin position="32"/>
        <end position="50"/>
    </location>
</feature>
<dbReference type="CDD" id="cd06170">
    <property type="entry name" value="LuxR_C_like"/>
    <property type="match status" value="1"/>
</dbReference>
<feature type="transmembrane region" description="Helical" evidence="4">
    <location>
        <begin position="383"/>
        <end position="401"/>
    </location>
</feature>
<keyword evidence="4" id="KW-0472">Membrane</keyword>
<dbReference type="Proteomes" id="UP000236488">
    <property type="component" value="Unassembled WGS sequence"/>
</dbReference>
<dbReference type="InterPro" id="IPR000792">
    <property type="entry name" value="Tscrpt_reg_LuxR_C"/>
</dbReference>
<feature type="transmembrane region" description="Helical" evidence="4">
    <location>
        <begin position="118"/>
        <end position="137"/>
    </location>
</feature>
<dbReference type="PRINTS" id="PR00038">
    <property type="entry name" value="HTHLUXR"/>
</dbReference>
<feature type="transmembrane region" description="Helical" evidence="4">
    <location>
        <begin position="444"/>
        <end position="466"/>
    </location>
</feature>